<evidence type="ECO:0000256" key="1">
    <source>
        <dbReference type="SAM" id="SignalP"/>
    </source>
</evidence>
<keyword evidence="1" id="KW-0732">Signal</keyword>
<feature type="chain" id="PRO_5037732280" evidence="1">
    <location>
        <begin position="34"/>
        <end position="109"/>
    </location>
</feature>
<comment type="caution">
    <text evidence="2">The sequence shown here is derived from an EMBL/GenBank/DDBJ whole genome shotgun (WGS) entry which is preliminary data.</text>
</comment>
<dbReference type="AlphaFoldDB" id="A0A917L4K0"/>
<protein>
    <submittedName>
        <fullName evidence="2">Uncharacterized protein</fullName>
    </submittedName>
</protein>
<keyword evidence="3" id="KW-1185">Reference proteome</keyword>
<dbReference type="EMBL" id="BMQA01000029">
    <property type="protein sequence ID" value="GGJ44338.1"/>
    <property type="molecule type" value="Genomic_DNA"/>
</dbReference>
<dbReference type="Proteomes" id="UP000657574">
    <property type="component" value="Unassembled WGS sequence"/>
</dbReference>
<evidence type="ECO:0000313" key="3">
    <source>
        <dbReference type="Proteomes" id="UP000657574"/>
    </source>
</evidence>
<reference evidence="2" key="1">
    <citation type="journal article" date="2014" name="Int. J. Syst. Evol. Microbiol.">
        <title>Complete genome sequence of Corynebacterium casei LMG S-19264T (=DSM 44701T), isolated from a smear-ripened cheese.</title>
        <authorList>
            <consortium name="US DOE Joint Genome Institute (JGI-PGF)"/>
            <person name="Walter F."/>
            <person name="Albersmeier A."/>
            <person name="Kalinowski J."/>
            <person name="Ruckert C."/>
        </authorList>
    </citation>
    <scope>NUCLEOTIDE SEQUENCE</scope>
    <source>
        <strain evidence="2">JCM 3086</strain>
    </source>
</reference>
<dbReference type="RefSeq" id="WP_189314827.1">
    <property type="nucleotide sequence ID" value="NZ_BMQA01000029.1"/>
</dbReference>
<organism evidence="2 3">
    <name type="scientific">Streptomyces brasiliensis</name>
    <dbReference type="NCBI Taxonomy" id="1954"/>
    <lineage>
        <taxon>Bacteria</taxon>
        <taxon>Bacillati</taxon>
        <taxon>Actinomycetota</taxon>
        <taxon>Actinomycetes</taxon>
        <taxon>Kitasatosporales</taxon>
        <taxon>Streptomycetaceae</taxon>
        <taxon>Streptomyces</taxon>
    </lineage>
</organism>
<feature type="signal peptide" evidence="1">
    <location>
        <begin position="1"/>
        <end position="33"/>
    </location>
</feature>
<proteinExistence type="predicted"/>
<gene>
    <name evidence="2" type="ORF">GCM10010121_064420</name>
</gene>
<accession>A0A917L4K0</accession>
<reference evidence="2" key="2">
    <citation type="submission" date="2020-09" db="EMBL/GenBank/DDBJ databases">
        <authorList>
            <person name="Sun Q."/>
            <person name="Ohkuma M."/>
        </authorList>
    </citation>
    <scope>NUCLEOTIDE SEQUENCE</scope>
    <source>
        <strain evidence="2">JCM 3086</strain>
    </source>
</reference>
<evidence type="ECO:0000313" key="2">
    <source>
        <dbReference type="EMBL" id="GGJ44338.1"/>
    </source>
</evidence>
<sequence>MRAQRVRRLVAASAAGVLMAGGAAISTAGTAAAAPAVHTRVTSIGCFDRSDWRCFDHGRFGFDHGGFRFDHGGFRFDHRGSCFNHSGFCFGRHFDHRFDRGSFVIIVLR</sequence>
<name>A0A917L4K0_9ACTN</name>